<evidence type="ECO:0000313" key="2">
    <source>
        <dbReference type="Proteomes" id="UP000005239"/>
    </source>
</evidence>
<proteinExistence type="predicted"/>
<sequence>MKLFFLLFFFAMVAVQRQESTWKRAISSVIEFNGRGTSAAELAATEAWKEADAIVAGLSANELTPSN</sequence>
<accession>A0A8R1YHG8</accession>
<dbReference type="Proteomes" id="UP000005239">
    <property type="component" value="Unassembled WGS sequence"/>
</dbReference>
<gene>
    <name evidence="1" type="primary">WBGene00101466</name>
</gene>
<evidence type="ECO:0000313" key="1">
    <source>
        <dbReference type="EnsemblMetazoa" id="PPA11912.1"/>
    </source>
</evidence>
<accession>A0A454XNZ6</accession>
<reference evidence="1" key="2">
    <citation type="submission" date="2022-06" db="UniProtKB">
        <authorList>
            <consortium name="EnsemblMetazoa"/>
        </authorList>
    </citation>
    <scope>IDENTIFICATION</scope>
    <source>
        <strain evidence="1">PS312</strain>
    </source>
</reference>
<dbReference type="AlphaFoldDB" id="A0A454XNZ6"/>
<name>A0A454XNZ6_PRIPA</name>
<protein>
    <submittedName>
        <fullName evidence="1">Uncharacterized protein</fullName>
    </submittedName>
</protein>
<reference evidence="2" key="1">
    <citation type="journal article" date="2008" name="Nat. Genet.">
        <title>The Pristionchus pacificus genome provides a unique perspective on nematode lifestyle and parasitism.</title>
        <authorList>
            <person name="Dieterich C."/>
            <person name="Clifton S.W."/>
            <person name="Schuster L.N."/>
            <person name="Chinwalla A."/>
            <person name="Delehaunty K."/>
            <person name="Dinkelacker I."/>
            <person name="Fulton L."/>
            <person name="Fulton R."/>
            <person name="Godfrey J."/>
            <person name="Minx P."/>
            <person name="Mitreva M."/>
            <person name="Roeseler W."/>
            <person name="Tian H."/>
            <person name="Witte H."/>
            <person name="Yang S.P."/>
            <person name="Wilson R.K."/>
            <person name="Sommer R.J."/>
        </authorList>
    </citation>
    <scope>NUCLEOTIDE SEQUENCE [LARGE SCALE GENOMIC DNA]</scope>
    <source>
        <strain evidence="2">PS312</strain>
    </source>
</reference>
<organism evidence="1 2">
    <name type="scientific">Pristionchus pacificus</name>
    <name type="common">Parasitic nematode worm</name>
    <dbReference type="NCBI Taxonomy" id="54126"/>
    <lineage>
        <taxon>Eukaryota</taxon>
        <taxon>Metazoa</taxon>
        <taxon>Ecdysozoa</taxon>
        <taxon>Nematoda</taxon>
        <taxon>Chromadorea</taxon>
        <taxon>Rhabditida</taxon>
        <taxon>Rhabditina</taxon>
        <taxon>Diplogasteromorpha</taxon>
        <taxon>Diplogasteroidea</taxon>
        <taxon>Neodiplogasteridae</taxon>
        <taxon>Pristionchus</taxon>
    </lineage>
</organism>
<keyword evidence="2" id="KW-1185">Reference proteome</keyword>
<dbReference type="EnsemblMetazoa" id="PPA11912.1">
    <property type="protein sequence ID" value="PPA11912.1"/>
    <property type="gene ID" value="WBGene00101466"/>
</dbReference>